<dbReference type="Proteomes" id="UP000629098">
    <property type="component" value="Unassembled WGS sequence"/>
</dbReference>
<comment type="caution">
    <text evidence="1">The sequence shown here is derived from an EMBL/GenBank/DDBJ whole genome shotgun (WGS) entry which is preliminary data.</text>
</comment>
<name>A0A8J6XNW3_9CYAN</name>
<evidence type="ECO:0000313" key="2">
    <source>
        <dbReference type="Proteomes" id="UP000629098"/>
    </source>
</evidence>
<protein>
    <submittedName>
        <fullName evidence="1">Uncharacterized protein</fullName>
    </submittedName>
</protein>
<dbReference type="InterPro" id="IPR010982">
    <property type="entry name" value="Lambda_DNA-bd_dom_sf"/>
</dbReference>
<dbReference type="RefSeq" id="WP_190830230.1">
    <property type="nucleotide sequence ID" value="NZ_CAWPPI010000061.1"/>
</dbReference>
<dbReference type="EMBL" id="JACXAE010000061">
    <property type="protein sequence ID" value="MBD2773902.1"/>
    <property type="molecule type" value="Genomic_DNA"/>
</dbReference>
<sequence length="172" mass="20052">MIKDDLQLAYSKEWVEKFERANEKLRANEEKRLKDPDGWQLIQDSNDALRQKLLDEITEYEALVAHDTDQPIVLEIENLDYLSDLLIKARIAFKITHKELAAFCQRTESEIKIFEDKDYQNASFLDFMTALDALGIKLVNGKFVAQLDDYYKEKLISMRDSENVHISFQAAS</sequence>
<reference evidence="1" key="1">
    <citation type="submission" date="2020-09" db="EMBL/GenBank/DDBJ databases">
        <title>Iningainema tapete sp. nov. (Scytonemataceae, Cyanobacteria) from greenhouses in central Florida (USA) produces two types of nodularin with biosynthetic potential for microcystin-LR and anabaenopeptins.</title>
        <authorList>
            <person name="Berthold D.E."/>
            <person name="Lefler F.W."/>
            <person name="Huang I.-S."/>
            <person name="Abdulla H."/>
            <person name="Zimba P.V."/>
            <person name="Laughinghouse H.D. IV."/>
        </authorList>
    </citation>
    <scope>NUCLEOTIDE SEQUENCE</scope>
    <source>
        <strain evidence="1">BLCCT55</strain>
    </source>
</reference>
<dbReference type="AlphaFoldDB" id="A0A8J6XNW3"/>
<gene>
    <name evidence="1" type="ORF">ICL16_17940</name>
</gene>
<organism evidence="1 2">
    <name type="scientific">Iningainema tapete BLCC-T55</name>
    <dbReference type="NCBI Taxonomy" id="2748662"/>
    <lineage>
        <taxon>Bacteria</taxon>
        <taxon>Bacillati</taxon>
        <taxon>Cyanobacteriota</taxon>
        <taxon>Cyanophyceae</taxon>
        <taxon>Nostocales</taxon>
        <taxon>Scytonemataceae</taxon>
        <taxon>Iningainema tapete</taxon>
    </lineage>
</organism>
<dbReference type="GO" id="GO:0003677">
    <property type="term" value="F:DNA binding"/>
    <property type="evidence" value="ECO:0007669"/>
    <property type="project" value="InterPro"/>
</dbReference>
<proteinExistence type="predicted"/>
<accession>A0A8J6XNW3</accession>
<dbReference type="SUPFAM" id="SSF47413">
    <property type="entry name" value="lambda repressor-like DNA-binding domains"/>
    <property type="match status" value="1"/>
</dbReference>
<evidence type="ECO:0000313" key="1">
    <source>
        <dbReference type="EMBL" id="MBD2773902.1"/>
    </source>
</evidence>
<keyword evidence="2" id="KW-1185">Reference proteome</keyword>